<evidence type="ECO:0000256" key="1">
    <source>
        <dbReference type="SAM" id="SignalP"/>
    </source>
</evidence>
<feature type="chain" id="PRO_5043851273" evidence="1">
    <location>
        <begin position="38"/>
        <end position="107"/>
    </location>
</feature>
<dbReference type="KEGG" id="parq:DSM112329_04562"/>
<dbReference type="RefSeq" id="WP_354698864.1">
    <property type="nucleotide sequence ID" value="NZ_CP114014.1"/>
</dbReference>
<evidence type="ECO:0000313" key="2">
    <source>
        <dbReference type="EMBL" id="XAY07674.1"/>
    </source>
</evidence>
<keyword evidence="1" id="KW-0732">Signal</keyword>
<accession>A0AAU7B186</accession>
<sequence>MRIGRVLGVRVRAGAVLAAACVAAAPAALTGAAPATAAKKKTGCAALSTKAKQKQCVKLRKTTKLRRGIVCSLGAKKGLEYRRAGYFCLDISAGQDGSLTYLEELGR</sequence>
<dbReference type="EMBL" id="CP114014">
    <property type="protein sequence ID" value="XAY07674.1"/>
    <property type="molecule type" value="Genomic_DNA"/>
</dbReference>
<dbReference type="AlphaFoldDB" id="A0AAU7B186"/>
<organism evidence="2">
    <name type="scientific">Paraconexibacter sp. AEG42_29</name>
    <dbReference type="NCBI Taxonomy" id="2997339"/>
    <lineage>
        <taxon>Bacteria</taxon>
        <taxon>Bacillati</taxon>
        <taxon>Actinomycetota</taxon>
        <taxon>Thermoleophilia</taxon>
        <taxon>Solirubrobacterales</taxon>
        <taxon>Paraconexibacteraceae</taxon>
        <taxon>Paraconexibacter</taxon>
    </lineage>
</organism>
<reference evidence="2" key="1">
    <citation type="submission" date="2022-12" db="EMBL/GenBank/DDBJ databases">
        <title>Paraconexibacter alkalitolerans sp. nov. and Baekduia alba sp. nov., isolated from soil and emended description of the genera Paraconexibacter (Chun et al., 2020) and Baekduia (An et al., 2020).</title>
        <authorList>
            <person name="Vieira S."/>
            <person name="Huber K.J."/>
            <person name="Geppert A."/>
            <person name="Wolf J."/>
            <person name="Neumann-Schaal M."/>
            <person name="Muesken M."/>
            <person name="Overmann J."/>
        </authorList>
    </citation>
    <scope>NUCLEOTIDE SEQUENCE</scope>
    <source>
        <strain evidence="2">AEG42_29</strain>
    </source>
</reference>
<proteinExistence type="predicted"/>
<protein>
    <submittedName>
        <fullName evidence="2">Uncharacterized protein</fullName>
    </submittedName>
</protein>
<feature type="signal peptide" evidence="1">
    <location>
        <begin position="1"/>
        <end position="37"/>
    </location>
</feature>
<name>A0AAU7B186_9ACTN</name>
<gene>
    <name evidence="2" type="ORF">DSM112329_04562</name>
</gene>